<dbReference type="GO" id="GO:0001786">
    <property type="term" value="F:phosphatidylserine binding"/>
    <property type="evidence" value="ECO:0007669"/>
    <property type="project" value="TreeGrafter"/>
</dbReference>
<dbReference type="InterPro" id="IPR000008">
    <property type="entry name" value="C2_dom"/>
</dbReference>
<dbReference type="AlphaFoldDB" id="A0AAD9QKK3"/>
<accession>A0AAD9QKK3</accession>
<dbReference type="GO" id="GO:0030276">
    <property type="term" value="F:clathrin binding"/>
    <property type="evidence" value="ECO:0007669"/>
    <property type="project" value="TreeGrafter"/>
</dbReference>
<comment type="caution">
    <text evidence="3">The sequence shown here is derived from an EMBL/GenBank/DDBJ whole genome shotgun (WGS) entry which is preliminary data.</text>
</comment>
<protein>
    <submittedName>
        <fullName evidence="3">Synaptotagmin-11</fullName>
    </submittedName>
</protein>
<dbReference type="PROSITE" id="PS50004">
    <property type="entry name" value="C2"/>
    <property type="match status" value="2"/>
</dbReference>
<dbReference type="GO" id="GO:0017156">
    <property type="term" value="P:calcium-ion regulated exocytosis"/>
    <property type="evidence" value="ECO:0007669"/>
    <property type="project" value="TreeGrafter"/>
</dbReference>
<feature type="domain" description="C2" evidence="2">
    <location>
        <begin position="336"/>
        <end position="467"/>
    </location>
</feature>
<reference evidence="3" key="2">
    <citation type="journal article" date="2023" name="Science">
        <title>Genomic signatures of disease resistance in endangered staghorn corals.</title>
        <authorList>
            <person name="Vollmer S.V."/>
            <person name="Selwyn J.D."/>
            <person name="Despard B.A."/>
            <person name="Roesel C.L."/>
        </authorList>
    </citation>
    <scope>NUCLEOTIDE SEQUENCE</scope>
    <source>
        <strain evidence="3">K2</strain>
    </source>
</reference>
<evidence type="ECO:0000256" key="1">
    <source>
        <dbReference type="SAM" id="MobiDB-lite"/>
    </source>
</evidence>
<feature type="compositionally biased region" description="Low complexity" evidence="1">
    <location>
        <begin position="179"/>
        <end position="191"/>
    </location>
</feature>
<dbReference type="PANTHER" id="PTHR10024:SF348">
    <property type="entry name" value="SYNAPTOTAGMIN-17"/>
    <property type="match status" value="1"/>
</dbReference>
<dbReference type="Pfam" id="PF00168">
    <property type="entry name" value="C2"/>
    <property type="match status" value="2"/>
</dbReference>
<dbReference type="GO" id="GO:0000149">
    <property type="term" value="F:SNARE binding"/>
    <property type="evidence" value="ECO:0007669"/>
    <property type="project" value="TreeGrafter"/>
</dbReference>
<dbReference type="GO" id="GO:0005509">
    <property type="term" value="F:calcium ion binding"/>
    <property type="evidence" value="ECO:0007669"/>
    <property type="project" value="TreeGrafter"/>
</dbReference>
<dbReference type="Proteomes" id="UP001249851">
    <property type="component" value="Unassembled WGS sequence"/>
</dbReference>
<dbReference type="SMART" id="SM00239">
    <property type="entry name" value="C2"/>
    <property type="match status" value="2"/>
</dbReference>
<reference evidence="3" key="1">
    <citation type="journal article" date="2023" name="G3 (Bethesda)">
        <title>Whole genome assembly and annotation of the endangered Caribbean coral Acropora cervicornis.</title>
        <authorList>
            <person name="Selwyn J.D."/>
            <person name="Vollmer S.V."/>
        </authorList>
    </citation>
    <scope>NUCLEOTIDE SEQUENCE</scope>
    <source>
        <strain evidence="3">K2</strain>
    </source>
</reference>
<dbReference type="InterPro" id="IPR035892">
    <property type="entry name" value="C2_domain_sf"/>
</dbReference>
<dbReference type="SUPFAM" id="SSF49562">
    <property type="entry name" value="C2 domain (Calcium/lipid-binding domain, CaLB)"/>
    <property type="match status" value="2"/>
</dbReference>
<gene>
    <name evidence="3" type="ORF">P5673_014043</name>
</gene>
<evidence type="ECO:0000313" key="4">
    <source>
        <dbReference type="Proteomes" id="UP001249851"/>
    </source>
</evidence>
<feature type="domain" description="C2" evidence="2">
    <location>
        <begin position="203"/>
        <end position="327"/>
    </location>
</feature>
<dbReference type="GO" id="GO:0005544">
    <property type="term" value="F:calcium-dependent phospholipid binding"/>
    <property type="evidence" value="ECO:0007669"/>
    <property type="project" value="TreeGrafter"/>
</dbReference>
<keyword evidence="4" id="KW-1185">Reference proteome</keyword>
<feature type="region of interest" description="Disordered" evidence="1">
    <location>
        <begin position="34"/>
        <end position="198"/>
    </location>
</feature>
<feature type="compositionally biased region" description="Polar residues" evidence="1">
    <location>
        <begin position="106"/>
        <end position="121"/>
    </location>
</feature>
<dbReference type="GO" id="GO:0005886">
    <property type="term" value="C:plasma membrane"/>
    <property type="evidence" value="ECO:0007669"/>
    <property type="project" value="TreeGrafter"/>
</dbReference>
<feature type="compositionally biased region" description="Basic and acidic residues" evidence="1">
    <location>
        <begin position="143"/>
        <end position="157"/>
    </location>
</feature>
<dbReference type="Gene3D" id="2.60.40.150">
    <property type="entry name" value="C2 domain"/>
    <property type="match status" value="2"/>
</dbReference>
<name>A0AAD9QKK3_ACRCE</name>
<organism evidence="3 4">
    <name type="scientific">Acropora cervicornis</name>
    <name type="common">Staghorn coral</name>
    <dbReference type="NCBI Taxonomy" id="6130"/>
    <lineage>
        <taxon>Eukaryota</taxon>
        <taxon>Metazoa</taxon>
        <taxon>Cnidaria</taxon>
        <taxon>Anthozoa</taxon>
        <taxon>Hexacorallia</taxon>
        <taxon>Scleractinia</taxon>
        <taxon>Astrocoeniina</taxon>
        <taxon>Acroporidae</taxon>
        <taxon>Acropora</taxon>
    </lineage>
</organism>
<dbReference type="PANTHER" id="PTHR10024">
    <property type="entry name" value="SYNAPTOTAGMIN"/>
    <property type="match status" value="1"/>
</dbReference>
<sequence length="476" mass="54036">MSSQPVDFVPLLIQDQLEEVDEETENTRKYAAHRSAENLLNSRDESKEQKFPSPFKRLDTASSILDKSSRKLKKPMETGTRGESMYFDGSDSSESEKSTPKRKLSISATLPFSQRSLSLHSRQGKSRAPGAFRPIRTGSSRSLSRDSLTDEGPDHTAHMRSSVVSTVDKNAPRSKVNATKKTSTSEKTSQTKTKRKKSWMSERRGNITFKVMYSREKHELEVHLINATSLPIKHSKFLNSFVRLSLKSPSKHLRRDSKVIKNTCNPIFDEKFVFESIYLSELQKSELKLKVMHLNRIGVMRYELIGESLVCLCDEDILRGEPVETHLFEKANRGQCSGELLVSICHQATSSRLQVVIIKLKDLPKSIKNPSVTVELTHKNEIIQQIPVKPKRKSLTLEAEFSFEVATNTSFTLENFGVQFNVNHHDFIRGNELVGQVRLAMDAPLPSEVKHWTAVVLSPHKPIEEWHKLHAPLQPD</sequence>
<dbReference type="GO" id="GO:0070382">
    <property type="term" value="C:exocytic vesicle"/>
    <property type="evidence" value="ECO:0007669"/>
    <property type="project" value="TreeGrafter"/>
</dbReference>
<dbReference type="EMBL" id="JARQWQ010000027">
    <property type="protein sequence ID" value="KAK2563036.1"/>
    <property type="molecule type" value="Genomic_DNA"/>
</dbReference>
<evidence type="ECO:0000259" key="2">
    <source>
        <dbReference type="PROSITE" id="PS50004"/>
    </source>
</evidence>
<evidence type="ECO:0000313" key="3">
    <source>
        <dbReference type="EMBL" id="KAK2563036.1"/>
    </source>
</evidence>
<proteinExistence type="predicted"/>